<sequence>MLAFLDNYEDLHLTSTSPLGRHLISMGNDAPSSIKFASCEKKAYHTYGCLLRGSAA</sequence>
<proteinExistence type="predicted"/>
<accession>A0A835UYU5</accession>
<dbReference type="AlphaFoldDB" id="A0A835UYU5"/>
<dbReference type="Proteomes" id="UP000639772">
    <property type="component" value="Chromosome 6"/>
</dbReference>
<name>A0A835UYU5_VANPL</name>
<dbReference type="EMBL" id="JADCNM010000006">
    <property type="protein sequence ID" value="KAG0478748.1"/>
    <property type="molecule type" value="Genomic_DNA"/>
</dbReference>
<comment type="caution">
    <text evidence="1">The sequence shown here is derived from an EMBL/GenBank/DDBJ whole genome shotgun (WGS) entry which is preliminary data.</text>
</comment>
<evidence type="ECO:0000313" key="1">
    <source>
        <dbReference type="EMBL" id="KAG0478748.1"/>
    </source>
</evidence>
<evidence type="ECO:0000313" key="2">
    <source>
        <dbReference type="Proteomes" id="UP000639772"/>
    </source>
</evidence>
<organism evidence="1 2">
    <name type="scientific">Vanilla planifolia</name>
    <name type="common">Vanilla</name>
    <dbReference type="NCBI Taxonomy" id="51239"/>
    <lineage>
        <taxon>Eukaryota</taxon>
        <taxon>Viridiplantae</taxon>
        <taxon>Streptophyta</taxon>
        <taxon>Embryophyta</taxon>
        <taxon>Tracheophyta</taxon>
        <taxon>Spermatophyta</taxon>
        <taxon>Magnoliopsida</taxon>
        <taxon>Liliopsida</taxon>
        <taxon>Asparagales</taxon>
        <taxon>Orchidaceae</taxon>
        <taxon>Vanilloideae</taxon>
        <taxon>Vanilleae</taxon>
        <taxon>Vanilla</taxon>
    </lineage>
</organism>
<protein>
    <submittedName>
        <fullName evidence="1">Uncharacterized protein</fullName>
    </submittedName>
</protein>
<gene>
    <name evidence="1" type="ORF">HPP92_013467</name>
</gene>
<reference evidence="1 2" key="1">
    <citation type="journal article" date="2020" name="Nat. Food">
        <title>A phased Vanilla planifolia genome enables genetic improvement of flavour and production.</title>
        <authorList>
            <person name="Hasing T."/>
            <person name="Tang H."/>
            <person name="Brym M."/>
            <person name="Khazi F."/>
            <person name="Huang T."/>
            <person name="Chambers A.H."/>
        </authorList>
    </citation>
    <scope>NUCLEOTIDE SEQUENCE [LARGE SCALE GENOMIC DNA]</scope>
    <source>
        <tissue evidence="1">Leaf</tissue>
    </source>
</reference>